<dbReference type="AlphaFoldDB" id="T1KV38"/>
<accession>T1KV38</accession>
<dbReference type="HOGENOM" id="CLU_572845_0_0_1"/>
<reference evidence="2" key="2">
    <citation type="submission" date="2015-06" db="UniProtKB">
        <authorList>
            <consortium name="EnsemblMetazoa"/>
        </authorList>
    </citation>
    <scope>IDENTIFICATION</scope>
</reference>
<dbReference type="Proteomes" id="UP000015104">
    <property type="component" value="Unassembled WGS sequence"/>
</dbReference>
<gene>
    <name evidence="2" type="primary">107367556</name>
</gene>
<name>T1KV38_TETUR</name>
<reference evidence="3" key="1">
    <citation type="submission" date="2011-08" db="EMBL/GenBank/DDBJ databases">
        <authorList>
            <person name="Rombauts S."/>
        </authorList>
    </citation>
    <scope>NUCLEOTIDE SEQUENCE</scope>
    <source>
        <strain evidence="3">London</strain>
    </source>
</reference>
<evidence type="ECO:0000259" key="1">
    <source>
        <dbReference type="Pfam" id="PF12937"/>
    </source>
</evidence>
<dbReference type="STRING" id="32264.T1KV38"/>
<dbReference type="InterPro" id="IPR001810">
    <property type="entry name" value="F-box_dom"/>
</dbReference>
<evidence type="ECO:0000313" key="2">
    <source>
        <dbReference type="EnsemblMetazoa" id="tetur22g02310.1"/>
    </source>
</evidence>
<dbReference type="SUPFAM" id="SSF81383">
    <property type="entry name" value="F-box domain"/>
    <property type="match status" value="1"/>
</dbReference>
<feature type="domain" description="F-box" evidence="1">
    <location>
        <begin position="8"/>
        <end position="39"/>
    </location>
</feature>
<dbReference type="SUPFAM" id="SSF50978">
    <property type="entry name" value="WD40 repeat-like"/>
    <property type="match status" value="1"/>
</dbReference>
<sequence length="477" mass="53720">MDGLKKPLPDELVIKILFHCDGQTFMRCARACKRFHRIAAGMGADKSKYWYHAVKRDIEPSLISQLLLNHPVELGDKIHNLYQVLYSEASADDAIYWPARYDPWYQLYTKWFSGSQLKNKSFTRYNVDGLHNNHVAIIKQSGDLVITGHYNGAVAVHNCTSDTMTYITVHLREITGIALVNLTLHQSFKYLENAKCNHHHIISIARGGHLRCYPIFPTEETDGSSTLSTRLAEKDLNDVRVFGNQCVVQTKDAFFVLKITLPKSANRDFRSADSLITPLEISKMHTISINTNICFKATSWMNFWRNKITHVDGLTFRIDIHDSACKDWIWDYTPEFSSTLSLTGSQNKNRAVISRAFLFRDKIALFVSSTGGVYVTLDLDTIQEIPTLEHFDAGVSVISYWGSLIAFGLTNGKIYGYSVLESSKLLSLDLSDPIFVRHIDPDRGSEAIVSLDVYNSGSGYSIAASTLYSLTVFKSVG</sequence>
<organism evidence="2 3">
    <name type="scientific">Tetranychus urticae</name>
    <name type="common">Two-spotted spider mite</name>
    <dbReference type="NCBI Taxonomy" id="32264"/>
    <lineage>
        <taxon>Eukaryota</taxon>
        <taxon>Metazoa</taxon>
        <taxon>Ecdysozoa</taxon>
        <taxon>Arthropoda</taxon>
        <taxon>Chelicerata</taxon>
        <taxon>Arachnida</taxon>
        <taxon>Acari</taxon>
        <taxon>Acariformes</taxon>
        <taxon>Trombidiformes</taxon>
        <taxon>Prostigmata</taxon>
        <taxon>Eleutherengona</taxon>
        <taxon>Raphignathae</taxon>
        <taxon>Tetranychoidea</taxon>
        <taxon>Tetranychidae</taxon>
        <taxon>Tetranychus</taxon>
    </lineage>
</organism>
<dbReference type="OMA" id="ANVCIQR"/>
<dbReference type="Pfam" id="PF12937">
    <property type="entry name" value="F-box-like"/>
    <property type="match status" value="1"/>
</dbReference>
<dbReference type="InterPro" id="IPR036047">
    <property type="entry name" value="F-box-like_dom_sf"/>
</dbReference>
<dbReference type="EnsemblMetazoa" id="tetur22g02310.1">
    <property type="protein sequence ID" value="tetur22g02310.1"/>
    <property type="gene ID" value="tetur22g02310"/>
</dbReference>
<dbReference type="Gene3D" id="1.20.1280.50">
    <property type="match status" value="1"/>
</dbReference>
<keyword evidence="3" id="KW-1185">Reference proteome</keyword>
<dbReference type="InterPro" id="IPR036322">
    <property type="entry name" value="WD40_repeat_dom_sf"/>
</dbReference>
<dbReference type="CDD" id="cd09917">
    <property type="entry name" value="F-box_SF"/>
    <property type="match status" value="1"/>
</dbReference>
<protein>
    <recommendedName>
        <fullName evidence="1">F-box domain-containing protein</fullName>
    </recommendedName>
</protein>
<dbReference type="EMBL" id="CAEY01000589">
    <property type="status" value="NOT_ANNOTATED_CDS"/>
    <property type="molecule type" value="Genomic_DNA"/>
</dbReference>
<dbReference type="KEGG" id="tut:107367556"/>
<proteinExistence type="predicted"/>
<evidence type="ECO:0000313" key="3">
    <source>
        <dbReference type="Proteomes" id="UP000015104"/>
    </source>
</evidence>